<dbReference type="GO" id="GO:0030313">
    <property type="term" value="C:cell envelope"/>
    <property type="evidence" value="ECO:0007669"/>
    <property type="project" value="UniProtKB-SubCell"/>
</dbReference>
<dbReference type="PANTHER" id="PTHR35936:SF17">
    <property type="entry name" value="ARGININE-BINDING EXTRACELLULAR PROTEIN ARTP"/>
    <property type="match status" value="1"/>
</dbReference>
<comment type="subcellular location">
    <subcellularLocation>
        <location evidence="1">Cell envelope</location>
    </subcellularLocation>
</comment>
<evidence type="ECO:0000256" key="4">
    <source>
        <dbReference type="RuleBase" id="RU003744"/>
    </source>
</evidence>
<comment type="similarity">
    <text evidence="2 4">Belongs to the bacterial solute-binding protein 3 family.</text>
</comment>
<dbReference type="PROSITE" id="PS01039">
    <property type="entry name" value="SBP_BACTERIAL_3"/>
    <property type="match status" value="1"/>
</dbReference>
<dbReference type="PANTHER" id="PTHR35936">
    <property type="entry name" value="MEMBRANE-BOUND LYTIC MUREIN TRANSGLYCOSYLASE F"/>
    <property type="match status" value="1"/>
</dbReference>
<dbReference type="CDD" id="cd01004">
    <property type="entry name" value="PBP2_MidA_like"/>
    <property type="match status" value="1"/>
</dbReference>
<sequence length="305" mass="32104">MKRTLAALAAISLTSLGLAACSSGSEATGSTDDPGEKGFDVSTIKADPAVEKLVPAEIKKAGVLKNGASVDYAPAEYMKADNKTPTGYDVDMVKAIAKVMGLKDGTTAHGEFDSLIPQIGTKYDIGVSGFSITKEREAETQMVSYAELGFSYGVAKGNPKKFDPKNPCGKTVGVQTGTAQQETIKEISKQCEADGKPAVTVKEHKMQTEIVPKVTGGQYDAVLADSPVVGYAVKMSGGELEIVGKAFETAQHGVVVNKDNEQLAKAVQAALQKLMDDGTLEKIFALYGADSFILEKAEINPKVSE</sequence>
<keyword evidence="3 5" id="KW-0732">Signal</keyword>
<dbReference type="SMART" id="SM00062">
    <property type="entry name" value="PBPb"/>
    <property type="match status" value="1"/>
</dbReference>
<reference evidence="7" key="1">
    <citation type="submission" date="2022-01" db="EMBL/GenBank/DDBJ databases">
        <title>Collection of gut derived symbiotic bacterial strains cultured from healthy donors.</title>
        <authorList>
            <person name="Lin H."/>
            <person name="Kohout C."/>
            <person name="Waligurski E."/>
            <person name="Pamer E.G."/>
        </authorList>
    </citation>
    <scope>NUCLEOTIDE SEQUENCE</scope>
    <source>
        <strain evidence="7">DFI.7.46</strain>
    </source>
</reference>
<evidence type="ECO:0000256" key="3">
    <source>
        <dbReference type="ARBA" id="ARBA00022729"/>
    </source>
</evidence>
<dbReference type="EMBL" id="JAKNHJ010000007">
    <property type="protein sequence ID" value="MCG4617774.1"/>
    <property type="molecule type" value="Genomic_DNA"/>
</dbReference>
<evidence type="ECO:0000313" key="8">
    <source>
        <dbReference type="Proteomes" id="UP001200537"/>
    </source>
</evidence>
<organism evidence="7 8">
    <name type="scientific">Varibaculum cambriense</name>
    <dbReference type="NCBI Taxonomy" id="184870"/>
    <lineage>
        <taxon>Bacteria</taxon>
        <taxon>Bacillati</taxon>
        <taxon>Actinomycetota</taxon>
        <taxon>Actinomycetes</taxon>
        <taxon>Actinomycetales</taxon>
        <taxon>Actinomycetaceae</taxon>
        <taxon>Varibaculum</taxon>
    </lineage>
</organism>
<dbReference type="Pfam" id="PF00497">
    <property type="entry name" value="SBP_bac_3"/>
    <property type="match status" value="1"/>
</dbReference>
<evidence type="ECO:0000313" key="7">
    <source>
        <dbReference type="EMBL" id="MCG4617774.1"/>
    </source>
</evidence>
<dbReference type="RefSeq" id="WP_238127919.1">
    <property type="nucleotide sequence ID" value="NZ_JAKNHJ010000007.1"/>
</dbReference>
<evidence type="ECO:0000259" key="6">
    <source>
        <dbReference type="SMART" id="SM00062"/>
    </source>
</evidence>
<dbReference type="Gene3D" id="3.40.190.10">
    <property type="entry name" value="Periplasmic binding protein-like II"/>
    <property type="match status" value="2"/>
</dbReference>
<dbReference type="PROSITE" id="PS51257">
    <property type="entry name" value="PROKAR_LIPOPROTEIN"/>
    <property type="match status" value="1"/>
</dbReference>
<dbReference type="AlphaFoldDB" id="A0AAJ1BBB9"/>
<name>A0AAJ1BBB9_9ACTO</name>
<comment type="caution">
    <text evidence="7">The sequence shown here is derived from an EMBL/GenBank/DDBJ whole genome shotgun (WGS) entry which is preliminary data.</text>
</comment>
<feature type="chain" id="PRO_5042562660" evidence="5">
    <location>
        <begin position="20"/>
        <end position="305"/>
    </location>
</feature>
<dbReference type="SUPFAM" id="SSF53850">
    <property type="entry name" value="Periplasmic binding protein-like II"/>
    <property type="match status" value="1"/>
</dbReference>
<dbReference type="InterPro" id="IPR001638">
    <property type="entry name" value="Solute-binding_3/MltF_N"/>
</dbReference>
<dbReference type="InterPro" id="IPR018313">
    <property type="entry name" value="SBP_3_CS"/>
</dbReference>
<feature type="signal peptide" evidence="5">
    <location>
        <begin position="1"/>
        <end position="19"/>
    </location>
</feature>
<evidence type="ECO:0000256" key="1">
    <source>
        <dbReference type="ARBA" id="ARBA00004196"/>
    </source>
</evidence>
<protein>
    <submittedName>
        <fullName evidence="7">ABC transporter substrate-binding protein</fullName>
    </submittedName>
</protein>
<accession>A0AAJ1BBB9</accession>
<feature type="domain" description="Solute-binding protein family 3/N-terminal" evidence="6">
    <location>
        <begin position="63"/>
        <end position="291"/>
    </location>
</feature>
<evidence type="ECO:0000256" key="5">
    <source>
        <dbReference type="SAM" id="SignalP"/>
    </source>
</evidence>
<evidence type="ECO:0000256" key="2">
    <source>
        <dbReference type="ARBA" id="ARBA00010333"/>
    </source>
</evidence>
<dbReference type="Proteomes" id="UP001200537">
    <property type="component" value="Unassembled WGS sequence"/>
</dbReference>
<gene>
    <name evidence="7" type="ORF">L0M99_04610</name>
</gene>
<proteinExistence type="inferred from homology"/>